<dbReference type="EMBL" id="CP129970">
    <property type="protein sequence ID" value="WMN07521.1"/>
    <property type="molecule type" value="Genomic_DNA"/>
</dbReference>
<proteinExistence type="predicted"/>
<dbReference type="InterPro" id="IPR050553">
    <property type="entry name" value="Thioredoxin_ResA/DsbE_sf"/>
</dbReference>
<name>A0AA51R9D4_9BACT</name>
<dbReference type="PANTHER" id="PTHR42852:SF6">
    <property type="entry name" value="THIOL:DISULFIDE INTERCHANGE PROTEIN DSBE"/>
    <property type="match status" value="1"/>
</dbReference>
<dbReference type="AlphaFoldDB" id="A0AA51R9D4"/>
<organism evidence="6 7">
    <name type="scientific">Marivirga arenosa</name>
    <dbReference type="NCBI Taxonomy" id="3059076"/>
    <lineage>
        <taxon>Bacteria</taxon>
        <taxon>Pseudomonadati</taxon>
        <taxon>Bacteroidota</taxon>
        <taxon>Cytophagia</taxon>
        <taxon>Cytophagales</taxon>
        <taxon>Marivirgaceae</taxon>
        <taxon>Marivirga</taxon>
    </lineage>
</organism>
<dbReference type="RefSeq" id="WP_308357685.1">
    <property type="nucleotide sequence ID" value="NZ_CP129970.2"/>
</dbReference>
<sequence>MRHYPLLFLFITFISCSEKSKKIDFQTKAYATLEIIKKESNQDSISVSISHVSILPDDYFNADYVLNQKSNFIYLPLDRPSKAKVNINDHYQNIWVGPNDTLTIHLSSSGKLNFSGKYIKENQYFRNKREAIGFTDINKPINQIIGSLKTYDEHKIAVDSLSKIELEFLQNYQGEISNSFRDAEEMQISYDAALYKASFPLYNQAMNIIKSPMPDDFYSFVKDLKLNNTPAIPIDSYFGFLTNYFWRDVDQNKLKSLNGKKRNLYLKNHLVDKANEELKPEIKDYFLAHHICDLIKYYNKIELDSIAKEWNINSSKKLITEIIDQKVLSNEVYQVESKVEDFEMYKSNGNKVKISDFKEKIVYLNFWATWCKPCIANIPQLNSTIKDYQKEENIVFINLAIESDREKWIESIKKYNIEGLNLFIPEEKKYKQIQAKFGIIGIPHYVILGKDNILKVNYANKAPKVKSELDTILEANN</sequence>
<dbReference type="SUPFAM" id="SSF52833">
    <property type="entry name" value="Thioredoxin-like"/>
    <property type="match status" value="1"/>
</dbReference>
<dbReference type="Proteomes" id="UP001244443">
    <property type="component" value="Chromosome"/>
</dbReference>
<comment type="subcellular location">
    <subcellularLocation>
        <location evidence="1">Cell envelope</location>
    </subcellularLocation>
</comment>
<evidence type="ECO:0000259" key="5">
    <source>
        <dbReference type="PROSITE" id="PS51352"/>
    </source>
</evidence>
<dbReference type="PROSITE" id="PS51352">
    <property type="entry name" value="THIOREDOXIN_2"/>
    <property type="match status" value="1"/>
</dbReference>
<dbReference type="Gene3D" id="3.40.30.10">
    <property type="entry name" value="Glutaredoxin"/>
    <property type="match status" value="1"/>
</dbReference>
<keyword evidence="3" id="KW-1015">Disulfide bond</keyword>
<dbReference type="CDD" id="cd02966">
    <property type="entry name" value="TlpA_like_family"/>
    <property type="match status" value="1"/>
</dbReference>
<keyword evidence="2" id="KW-0201">Cytochrome c-type biogenesis</keyword>
<keyword evidence="4" id="KW-0676">Redox-active center</keyword>
<evidence type="ECO:0000313" key="6">
    <source>
        <dbReference type="EMBL" id="WMN07521.1"/>
    </source>
</evidence>
<evidence type="ECO:0000256" key="1">
    <source>
        <dbReference type="ARBA" id="ARBA00004196"/>
    </source>
</evidence>
<gene>
    <name evidence="6" type="ORF">QYS48_29030</name>
</gene>
<dbReference type="GO" id="GO:0017004">
    <property type="term" value="P:cytochrome complex assembly"/>
    <property type="evidence" value="ECO:0007669"/>
    <property type="project" value="UniProtKB-KW"/>
</dbReference>
<dbReference type="InterPro" id="IPR013766">
    <property type="entry name" value="Thioredoxin_domain"/>
</dbReference>
<dbReference type="Pfam" id="PF13905">
    <property type="entry name" value="Thioredoxin_8"/>
    <property type="match status" value="1"/>
</dbReference>
<reference evidence="6" key="1">
    <citation type="submission" date="2023-08" db="EMBL/GenBank/DDBJ databases">
        <title>Comparative genomics and taxonomic characterization of three novel marine species of genus Marivirga.</title>
        <authorList>
            <person name="Muhammad N."/>
            <person name="Kim S.-G."/>
        </authorList>
    </citation>
    <scope>NUCLEOTIDE SEQUENCE [LARGE SCALE GENOMIC DNA]</scope>
    <source>
        <strain evidence="6">ABR2-2</strain>
    </source>
</reference>
<dbReference type="InterPro" id="IPR036249">
    <property type="entry name" value="Thioredoxin-like_sf"/>
</dbReference>
<evidence type="ECO:0000256" key="3">
    <source>
        <dbReference type="ARBA" id="ARBA00023157"/>
    </source>
</evidence>
<protein>
    <submittedName>
        <fullName evidence="6">TlpA disulfide reductase family protein</fullName>
    </submittedName>
</protein>
<evidence type="ECO:0000256" key="2">
    <source>
        <dbReference type="ARBA" id="ARBA00022748"/>
    </source>
</evidence>
<evidence type="ECO:0000313" key="7">
    <source>
        <dbReference type="Proteomes" id="UP001244443"/>
    </source>
</evidence>
<dbReference type="PROSITE" id="PS51257">
    <property type="entry name" value="PROKAR_LIPOPROTEIN"/>
    <property type="match status" value="1"/>
</dbReference>
<feature type="domain" description="Thioredoxin" evidence="5">
    <location>
        <begin position="333"/>
        <end position="477"/>
    </location>
</feature>
<keyword evidence="7" id="KW-1185">Reference proteome</keyword>
<dbReference type="GO" id="GO:0030313">
    <property type="term" value="C:cell envelope"/>
    <property type="evidence" value="ECO:0007669"/>
    <property type="project" value="UniProtKB-SubCell"/>
</dbReference>
<dbReference type="PANTHER" id="PTHR42852">
    <property type="entry name" value="THIOL:DISULFIDE INTERCHANGE PROTEIN DSBE"/>
    <property type="match status" value="1"/>
</dbReference>
<evidence type="ECO:0000256" key="4">
    <source>
        <dbReference type="ARBA" id="ARBA00023284"/>
    </source>
</evidence>
<dbReference type="InterPro" id="IPR012336">
    <property type="entry name" value="Thioredoxin-like_fold"/>
</dbReference>
<accession>A0AA51R9D4</accession>